<dbReference type="Pfam" id="PF05119">
    <property type="entry name" value="Terminase_4"/>
    <property type="match status" value="1"/>
</dbReference>
<sequence>MARGRRPNEQAIIPMREDGDAGHNLQARAIARAAELRPEGMSGEVRWIYDRLAPPLCHPARNRLDEVNVFAFELLCETIARYRRLKLVLDEDGESYATKGGRNGDQLRSRPEAAQANVVWGQIRGMLNDFGMTPAGARALGAQAQLGFNFGDEDDDFS</sequence>
<keyword evidence="2" id="KW-1185">Reference proteome</keyword>
<dbReference type="RefSeq" id="WP_122110594.1">
    <property type="nucleotide sequence ID" value="NZ_QOKZ01000001.1"/>
</dbReference>
<dbReference type="EMBL" id="QOKZ01000001">
    <property type="protein sequence ID" value="RMC37506.1"/>
    <property type="molecule type" value="Genomic_DNA"/>
</dbReference>
<reference evidence="1 2" key="1">
    <citation type="submission" date="2018-07" db="EMBL/GenBank/DDBJ databases">
        <authorList>
            <person name="Zhang Y."/>
            <person name="Wang L."/>
            <person name="Ma S."/>
        </authorList>
    </citation>
    <scope>NUCLEOTIDE SEQUENCE [LARGE SCALE GENOMIC DNA]</scope>
    <source>
        <strain evidence="1 2">4-2</strain>
    </source>
</reference>
<comment type="caution">
    <text evidence="1">The sequence shown here is derived from an EMBL/GenBank/DDBJ whole genome shotgun (WGS) entry which is preliminary data.</text>
</comment>
<name>A0A3M0MID2_9RHOB</name>
<evidence type="ECO:0000313" key="1">
    <source>
        <dbReference type="EMBL" id="RMC37506.1"/>
    </source>
</evidence>
<organism evidence="1 2">
    <name type="scientific">Paracoccus alkanivorans</name>
    <dbReference type="NCBI Taxonomy" id="2116655"/>
    <lineage>
        <taxon>Bacteria</taxon>
        <taxon>Pseudomonadati</taxon>
        <taxon>Pseudomonadota</taxon>
        <taxon>Alphaproteobacteria</taxon>
        <taxon>Rhodobacterales</taxon>
        <taxon>Paracoccaceae</taxon>
        <taxon>Paracoccus</taxon>
    </lineage>
</organism>
<gene>
    <name evidence="1" type="ORF">C9E81_01775</name>
</gene>
<proteinExistence type="predicted"/>
<accession>A0A3M0MID2</accession>
<dbReference type="AlphaFoldDB" id="A0A3M0MID2"/>
<dbReference type="Proteomes" id="UP000273516">
    <property type="component" value="Unassembled WGS sequence"/>
</dbReference>
<evidence type="ECO:0000313" key="2">
    <source>
        <dbReference type="Proteomes" id="UP000273516"/>
    </source>
</evidence>
<dbReference type="InterPro" id="IPR006448">
    <property type="entry name" value="Phage_term_ssu_P27"/>
</dbReference>
<dbReference type="OrthoDB" id="7850543at2"/>
<protein>
    <submittedName>
        <fullName evidence="1">Terminase</fullName>
    </submittedName>
</protein>